<dbReference type="PANTHER" id="PTHR47723">
    <property type="entry name" value="OS05G0353850 PROTEIN"/>
    <property type="match status" value="1"/>
</dbReference>
<dbReference type="InterPro" id="IPR053151">
    <property type="entry name" value="RNase_H-like"/>
</dbReference>
<name>A0A833XNF2_JUGRE</name>
<protein>
    <recommendedName>
        <fullName evidence="1">RNase H type-1 domain-containing protein</fullName>
    </recommendedName>
</protein>
<organism evidence="2 3">
    <name type="scientific">Juglans regia</name>
    <name type="common">English walnut</name>
    <dbReference type="NCBI Taxonomy" id="51240"/>
    <lineage>
        <taxon>Eukaryota</taxon>
        <taxon>Viridiplantae</taxon>
        <taxon>Streptophyta</taxon>
        <taxon>Embryophyta</taxon>
        <taxon>Tracheophyta</taxon>
        <taxon>Spermatophyta</taxon>
        <taxon>Magnoliopsida</taxon>
        <taxon>eudicotyledons</taxon>
        <taxon>Gunneridae</taxon>
        <taxon>Pentapetalae</taxon>
        <taxon>rosids</taxon>
        <taxon>fabids</taxon>
        <taxon>Fagales</taxon>
        <taxon>Juglandaceae</taxon>
        <taxon>Juglans</taxon>
    </lineage>
</organism>
<reference evidence="2" key="1">
    <citation type="submission" date="2015-10" db="EMBL/GenBank/DDBJ databases">
        <authorList>
            <person name="Martinez-Garcia P.J."/>
            <person name="Crepeau M.W."/>
            <person name="Puiu D."/>
            <person name="Gonzalez-Ibeas D."/>
            <person name="Whalen J."/>
            <person name="Stevens K."/>
            <person name="Paul R."/>
            <person name="Butterfield T."/>
            <person name="Britton M."/>
            <person name="Reagan R."/>
            <person name="Chakraborty S."/>
            <person name="Walawage S.L."/>
            <person name="Vasquez-Gross H.A."/>
            <person name="Cardeno C."/>
            <person name="Famula R."/>
            <person name="Pratt K."/>
            <person name="Kuruganti S."/>
            <person name="Aradhya M.K."/>
            <person name="Leslie C.A."/>
            <person name="Dandekar A.M."/>
            <person name="Salzberg S.L."/>
            <person name="Wegrzyn J.L."/>
            <person name="Langley C.H."/>
            <person name="Neale D.B."/>
        </authorList>
    </citation>
    <scope>NUCLEOTIDE SEQUENCE</scope>
    <source>
        <tissue evidence="2">Leaves</tissue>
    </source>
</reference>
<evidence type="ECO:0000259" key="1">
    <source>
        <dbReference type="Pfam" id="PF13456"/>
    </source>
</evidence>
<dbReference type="PANTHER" id="PTHR47723:SF19">
    <property type="entry name" value="POLYNUCLEOTIDYL TRANSFERASE, RIBONUCLEASE H-LIKE SUPERFAMILY PROTEIN"/>
    <property type="match status" value="1"/>
</dbReference>
<dbReference type="EMBL" id="LIHL02000006">
    <property type="protein sequence ID" value="KAF5468867.1"/>
    <property type="molecule type" value="Genomic_DNA"/>
</dbReference>
<gene>
    <name evidence="2" type="ORF">F2P56_012979</name>
</gene>
<dbReference type="CDD" id="cd06222">
    <property type="entry name" value="RNase_H_like"/>
    <property type="match status" value="1"/>
</dbReference>
<accession>A0A833XNF2</accession>
<dbReference type="InterPro" id="IPR036397">
    <property type="entry name" value="RNaseH_sf"/>
</dbReference>
<dbReference type="SUPFAM" id="SSF53098">
    <property type="entry name" value="Ribonuclease H-like"/>
    <property type="match status" value="1"/>
</dbReference>
<dbReference type="InterPro" id="IPR002156">
    <property type="entry name" value="RNaseH_domain"/>
</dbReference>
<dbReference type="Proteomes" id="UP000619265">
    <property type="component" value="Unassembled WGS sequence"/>
</dbReference>
<dbReference type="AlphaFoldDB" id="A0A833XNF2"/>
<dbReference type="Pfam" id="PF13456">
    <property type="entry name" value="RVT_3"/>
    <property type="match status" value="1"/>
</dbReference>
<dbReference type="GO" id="GO:0004523">
    <property type="term" value="F:RNA-DNA hybrid ribonuclease activity"/>
    <property type="evidence" value="ECO:0007669"/>
    <property type="project" value="InterPro"/>
</dbReference>
<dbReference type="GO" id="GO:0003676">
    <property type="term" value="F:nucleic acid binding"/>
    <property type="evidence" value="ECO:0007669"/>
    <property type="project" value="InterPro"/>
</dbReference>
<reference evidence="2" key="2">
    <citation type="submission" date="2020-03" db="EMBL/GenBank/DDBJ databases">
        <title>Walnut 2.0.</title>
        <authorList>
            <person name="Marrano A."/>
            <person name="Britton M."/>
            <person name="Zimin A.V."/>
            <person name="Zaini P.A."/>
            <person name="Workman R."/>
            <person name="Puiu D."/>
            <person name="Bianco L."/>
            <person name="Allen B.J."/>
            <person name="Troggio M."/>
            <person name="Leslie C.A."/>
            <person name="Timp W."/>
            <person name="Dendekar A."/>
            <person name="Salzberg S.L."/>
            <person name="Neale D.B."/>
        </authorList>
    </citation>
    <scope>NUCLEOTIDE SEQUENCE</scope>
    <source>
        <tissue evidence="2">Leaves</tissue>
    </source>
</reference>
<sequence>MASKIEIEVKEPKAVELKAIFRDLQLCVSMGISRIQVESDCLLVVEALEQNTMDGSLLGLLYWEIKSLSSCFVDCSYVYVPREGNRAAHTLAQYAKNVDDIAMWWDCIPDFISQVIWLDKCL</sequence>
<proteinExistence type="predicted"/>
<evidence type="ECO:0000313" key="3">
    <source>
        <dbReference type="Proteomes" id="UP000619265"/>
    </source>
</evidence>
<dbReference type="Gramene" id="Jr06_12690_p1">
    <property type="protein sequence ID" value="cds.Jr06_12690_p1"/>
    <property type="gene ID" value="Jr06_12690"/>
</dbReference>
<dbReference type="InterPro" id="IPR012337">
    <property type="entry name" value="RNaseH-like_sf"/>
</dbReference>
<evidence type="ECO:0000313" key="2">
    <source>
        <dbReference type="EMBL" id="KAF5468867.1"/>
    </source>
</evidence>
<feature type="domain" description="RNase H type-1" evidence="1">
    <location>
        <begin position="10"/>
        <end position="95"/>
    </location>
</feature>
<dbReference type="InterPro" id="IPR044730">
    <property type="entry name" value="RNase_H-like_dom_plant"/>
</dbReference>
<comment type="caution">
    <text evidence="2">The sequence shown here is derived from an EMBL/GenBank/DDBJ whole genome shotgun (WGS) entry which is preliminary data.</text>
</comment>
<dbReference type="Gene3D" id="3.30.420.10">
    <property type="entry name" value="Ribonuclease H-like superfamily/Ribonuclease H"/>
    <property type="match status" value="1"/>
</dbReference>